<protein>
    <submittedName>
        <fullName evidence="1">Uncharacterized protein</fullName>
    </submittedName>
</protein>
<proteinExistence type="predicted"/>
<name>A0A9Q6HMM6_9STAP</name>
<dbReference type="RefSeq" id="WP_073504976.1">
    <property type="nucleotide sequence ID" value="NZ_CP018199.1"/>
</dbReference>
<dbReference type="Proteomes" id="UP000241960">
    <property type="component" value="Unassembled WGS sequence"/>
</dbReference>
<comment type="caution">
    <text evidence="1">The sequence shown here is derived from an EMBL/GenBank/DDBJ whole genome shotgun (WGS) entry which is preliminary data.</text>
</comment>
<gene>
    <name evidence="1" type="ORF">BU058_11820</name>
</gene>
<evidence type="ECO:0000313" key="1">
    <source>
        <dbReference type="EMBL" id="PTI74118.1"/>
    </source>
</evidence>
<accession>A0A9Q6HMM6</accession>
<dbReference type="EMBL" id="PZFQ01000049">
    <property type="protein sequence ID" value="PTI74118.1"/>
    <property type="molecule type" value="Genomic_DNA"/>
</dbReference>
<sequence length="87" mass="10381">MMQITPSEVKTYLQLIKDENPLHNHIVPGQMIVQIVFAELKLKWSTYKIKYIESVEVNEFIHFEYIENEKVIVSNLDKRVKIHILKN</sequence>
<organism evidence="1 2">
    <name type="scientific">Staphylococcus succinus</name>
    <dbReference type="NCBI Taxonomy" id="61015"/>
    <lineage>
        <taxon>Bacteria</taxon>
        <taxon>Bacillati</taxon>
        <taxon>Bacillota</taxon>
        <taxon>Bacilli</taxon>
        <taxon>Bacillales</taxon>
        <taxon>Staphylococcaceae</taxon>
        <taxon>Staphylococcus</taxon>
    </lineage>
</organism>
<dbReference type="AlphaFoldDB" id="A0A9Q6HMM6"/>
<reference evidence="1 2" key="1">
    <citation type="journal article" date="2016" name="Front. Microbiol.">
        <title>Comprehensive Phylogenetic Analysis of Bovine Non-aureus Staphylococci Species Based on Whole-Genome Sequencing.</title>
        <authorList>
            <person name="Naushad S."/>
            <person name="Barkema H.W."/>
            <person name="Luby C."/>
            <person name="Condas L.A."/>
            <person name="Nobrega D.B."/>
            <person name="Carson D.A."/>
            <person name="De Buck J."/>
        </authorList>
    </citation>
    <scope>NUCLEOTIDE SEQUENCE [LARGE SCALE GENOMIC DNA]</scope>
    <source>
        <strain evidence="1 2">SNUC 1231</strain>
    </source>
</reference>
<evidence type="ECO:0000313" key="2">
    <source>
        <dbReference type="Proteomes" id="UP000241960"/>
    </source>
</evidence>